<comment type="caution">
    <text evidence="2">The sequence shown here is derived from an EMBL/GenBank/DDBJ whole genome shotgun (WGS) entry which is preliminary data.</text>
</comment>
<organism evidence="2 3">
    <name type="scientific">Spirosoma validum</name>
    <dbReference type="NCBI Taxonomy" id="2771355"/>
    <lineage>
        <taxon>Bacteria</taxon>
        <taxon>Pseudomonadati</taxon>
        <taxon>Bacteroidota</taxon>
        <taxon>Cytophagia</taxon>
        <taxon>Cytophagales</taxon>
        <taxon>Cytophagaceae</taxon>
        <taxon>Spirosoma</taxon>
    </lineage>
</organism>
<evidence type="ECO:0000313" key="2">
    <source>
        <dbReference type="EMBL" id="MBD2751388.1"/>
    </source>
</evidence>
<dbReference type="Gene3D" id="3.40.50.300">
    <property type="entry name" value="P-loop containing nucleotide triphosphate hydrolases"/>
    <property type="match status" value="1"/>
</dbReference>
<dbReference type="AlphaFoldDB" id="A0A927GB51"/>
<evidence type="ECO:0000259" key="1">
    <source>
        <dbReference type="Pfam" id="PF13166"/>
    </source>
</evidence>
<dbReference type="Proteomes" id="UP000653797">
    <property type="component" value="Unassembled WGS sequence"/>
</dbReference>
<reference evidence="2" key="1">
    <citation type="submission" date="2020-09" db="EMBL/GenBank/DDBJ databases">
        <authorList>
            <person name="Kim M.K."/>
        </authorList>
    </citation>
    <scope>NUCLEOTIDE SEQUENCE</scope>
    <source>
        <strain evidence="2">BT704</strain>
    </source>
</reference>
<sequence length="755" mass="87263">MNPKQKEKKSTLNAEFEIQAKNIGPHINLYENFKTHSVEICLFANNGTGKTVLSRIFRLATKDNPSKYDSNKLLTLGENKGSFSFSVKNISNGRNDLISTINVDLQRNVPPVITGQKTYIYHIFNEDYVSENLAASRYKPNGEIKGYIIGKEKIDISKEKLNLESFTYDLSDSYQLIEAEIKKARFELKGLGINEKTSEFSYLNINSLIESDLSFSEEETYEELKNKLFTLNSIPDNLSDLYNCNLSISTNTLFLIQDYLETPFNKSAIAESFKEKIRSKSLFIEDGLKILGTSKETCPFCEQDLNASALDLIDKYVEFTIDTENKQIKHGDNLINYLEDLENQFQALCNDFLVLKSKYQEYKRYLPSIDNELIDILYPDDVRESINAIKKMLHLKVSDISKSYGINTYGEHIDCIDKCVIEFIRIININKSLVNLINSRKDNKKSEKLELNRKIIKAKYNSLKNYLSADAKKCYNLRLFIELLGEDIKDKEESERVDKKSKVAETFQYYLKTFFQGKYYFDENEFCLTYKNNKLNQNASDVLSEGEKTIVAFCYYLADIHKIVNNSEDYKLIFLIIDDPISSLDFHYVYAIAQVIKNFTVVFQVKFARYIILTHNFEFLSILLRNNLSFENFILSSGKIKAMRKGLVMPYEEHLNDIYNVAQGNMEPSHTTPNSIRHILETINRFVSPDVDFLDFYGASNILNDCRFLYTLMHDNSHGNIRVQKPYTDEMIVGGCKTVINFIEASFKGQLKNLQ</sequence>
<name>A0A927GB51_9BACT</name>
<accession>A0A927GB51</accession>
<keyword evidence="3" id="KW-1185">Reference proteome</keyword>
<dbReference type="InterPro" id="IPR027417">
    <property type="entry name" value="P-loop_NTPase"/>
</dbReference>
<proteinExistence type="predicted"/>
<dbReference type="InterPro" id="IPR026866">
    <property type="entry name" value="CR006_AAA"/>
</dbReference>
<dbReference type="SUPFAM" id="SSF52540">
    <property type="entry name" value="P-loop containing nucleoside triphosphate hydrolases"/>
    <property type="match status" value="1"/>
</dbReference>
<dbReference type="RefSeq" id="WP_191037035.1">
    <property type="nucleotide sequence ID" value="NZ_JACXAA010000001.1"/>
</dbReference>
<dbReference type="Pfam" id="PF13166">
    <property type="entry name" value="AAA_13"/>
    <property type="match status" value="1"/>
</dbReference>
<feature type="domain" description="Protein CR006 P-loop" evidence="1">
    <location>
        <begin position="45"/>
        <end position="734"/>
    </location>
</feature>
<dbReference type="EMBL" id="JACXAA010000001">
    <property type="protein sequence ID" value="MBD2751388.1"/>
    <property type="molecule type" value="Genomic_DNA"/>
</dbReference>
<evidence type="ECO:0000313" key="3">
    <source>
        <dbReference type="Proteomes" id="UP000653797"/>
    </source>
</evidence>
<protein>
    <submittedName>
        <fullName evidence="2">AAA family ATPase</fullName>
    </submittedName>
</protein>
<gene>
    <name evidence="2" type="ORF">IC230_00680</name>
</gene>